<dbReference type="AlphaFoldDB" id="A0A1J3EUM6"/>
<gene>
    <name evidence="2" type="ORF">LC_TR9475_c0_g1_i1_g.33658</name>
</gene>
<keyword evidence="1" id="KW-0812">Transmembrane</keyword>
<dbReference type="EMBL" id="GEVK01017537">
    <property type="protein sequence ID" value="JAU35295.1"/>
    <property type="molecule type" value="Transcribed_RNA"/>
</dbReference>
<evidence type="ECO:0000313" key="2">
    <source>
        <dbReference type="EMBL" id="JAU35295.1"/>
    </source>
</evidence>
<name>A0A1J3EUM6_NOCCA</name>
<dbReference type="InterPro" id="IPR004158">
    <property type="entry name" value="DUF247_pln"/>
</dbReference>
<protein>
    <submittedName>
        <fullName evidence="2">UPF0481 protein</fullName>
    </submittedName>
</protein>
<dbReference type="PANTHER" id="PTHR31170">
    <property type="entry name" value="BNAC04G53230D PROTEIN"/>
    <property type="match status" value="1"/>
</dbReference>
<proteinExistence type="predicted"/>
<evidence type="ECO:0000256" key="1">
    <source>
        <dbReference type="SAM" id="Phobius"/>
    </source>
</evidence>
<accession>A0A1J3EUM6</accession>
<dbReference type="PANTHER" id="PTHR31170:SF21">
    <property type="match status" value="1"/>
</dbReference>
<organism evidence="2">
    <name type="scientific">Noccaea caerulescens</name>
    <name type="common">Alpine penny-cress</name>
    <name type="synonym">Thlaspi caerulescens</name>
    <dbReference type="NCBI Taxonomy" id="107243"/>
    <lineage>
        <taxon>Eukaryota</taxon>
        <taxon>Viridiplantae</taxon>
        <taxon>Streptophyta</taxon>
        <taxon>Embryophyta</taxon>
        <taxon>Tracheophyta</taxon>
        <taxon>Spermatophyta</taxon>
        <taxon>Magnoliopsida</taxon>
        <taxon>eudicotyledons</taxon>
        <taxon>Gunneridae</taxon>
        <taxon>Pentapetalae</taxon>
        <taxon>rosids</taxon>
        <taxon>malvids</taxon>
        <taxon>Brassicales</taxon>
        <taxon>Brassicaceae</taxon>
        <taxon>Coluteocarpeae</taxon>
        <taxon>Noccaea</taxon>
    </lineage>
</organism>
<dbReference type="Pfam" id="PF03140">
    <property type="entry name" value="DUF247"/>
    <property type="match status" value="1"/>
</dbReference>
<sequence length="472" mass="53424">MDPQAQQSTGENSHDPVPTSVVAIRSLISEDIDPKLLRESAGSESCCIVRIPQSLARINHKAYEPKIVSIGPYHHGKEHLKLTQQHKRRFLKFFVAKMEENGIDLQELVKAVSSLEGDIRGSYSEDLALDSQKLVEMMVLDSCFILTLFFVVSGKVVYTNLDDPIFRMPWILPSIRADLLLLENQVPYVLLQTLFETSKLVTCSGGLKETAFEFFDYSLQKPEAFWAKHYNLEAKHLLDLIRKTFVPVPCQRSIKDSYLTILCCSEGKQESSNETSFNDNGFLGFVLSAKKLHTRGIKFKPRKNTDSILDIKFSDGVLHIPPIVMDDFTATVFLNFVAFEQLYADSSNHITSYVAFMACLINEESDAAFLSERRILENYFGTENEVSSFFKSIGKDVALDLEKSYLAKVFLGVNEYSSKGFHVYCAEFVHTHFDSPWTFASSFAALLLLMFAALQVFFAAYSYFRPPNPKGK</sequence>
<feature type="transmembrane region" description="Helical" evidence="1">
    <location>
        <begin position="443"/>
        <end position="464"/>
    </location>
</feature>
<keyword evidence="1" id="KW-1133">Transmembrane helix</keyword>
<keyword evidence="1" id="KW-0472">Membrane</keyword>
<reference evidence="2" key="1">
    <citation type="submission" date="2016-07" db="EMBL/GenBank/DDBJ databases">
        <title>De novo transcriptome assembly of four accessions of the metal hyperaccumulator plant Noccaea caerulescens.</title>
        <authorList>
            <person name="Blande D."/>
            <person name="Halimaa P."/>
            <person name="Tervahauta A.I."/>
            <person name="Aarts M.G."/>
            <person name="Karenlampi S.O."/>
        </authorList>
    </citation>
    <scope>NUCLEOTIDE SEQUENCE</scope>
</reference>